<dbReference type="RefSeq" id="XP_059601416.1">
    <property type="nucleotide sequence ID" value="XM_059749798.1"/>
</dbReference>
<sequence length="238" mass="25955">MTDPDLDGHWTKDRRFRHPCQVAGCGKAAPMRFDAVQLSNKLCPTPDKSRKELNQGTFLPEPPVADLRAPPSMLVDDTGCSSDGPAAYVCIRRLGSLPSPVPHWESQTSSAALVAVAQLGAESSGVWGTICVTVKAEELSRIERGSRGVCWSYVNFLGVIQPSSVGSGIEDRIECFRPGRQIWQWGSRISCAHHREDHGAGGSVVTTTQRVSDSGNVDRRHYHRHAVSEKTPSVQVRS</sequence>
<evidence type="ECO:0000313" key="2">
    <source>
        <dbReference type="RefSeq" id="XP_059601416.1"/>
    </source>
</evidence>
<reference evidence="2" key="1">
    <citation type="submission" date="2025-02" db="EMBL/GenBank/DDBJ databases">
        <authorList>
            <consortium name="NCBI Genome Project"/>
        </authorList>
    </citation>
    <scope>NUCLEOTIDE SEQUENCE</scope>
</reference>
<proteinExistence type="predicted"/>
<name>A0AAJ8DZR8_ASPNG</name>
<dbReference type="KEGG" id="ang:An09g04750"/>
<feature type="compositionally biased region" description="Polar residues" evidence="1">
    <location>
        <begin position="204"/>
        <end position="215"/>
    </location>
</feature>
<gene>
    <name evidence="2" type="ORF">An09g04750</name>
</gene>
<dbReference type="AlphaFoldDB" id="A0AAJ8DZR8"/>
<dbReference type="GeneID" id="84592049"/>
<organism evidence="2">
    <name type="scientific">Aspergillus niger</name>
    <dbReference type="NCBI Taxonomy" id="5061"/>
    <lineage>
        <taxon>Eukaryota</taxon>
        <taxon>Fungi</taxon>
        <taxon>Dikarya</taxon>
        <taxon>Ascomycota</taxon>
        <taxon>Pezizomycotina</taxon>
        <taxon>Eurotiomycetes</taxon>
        <taxon>Eurotiomycetidae</taxon>
        <taxon>Eurotiales</taxon>
        <taxon>Aspergillaceae</taxon>
        <taxon>Aspergillus</taxon>
        <taxon>Aspergillus subgen. Circumdati</taxon>
    </lineage>
</organism>
<accession>A0AAJ8DZR8</accession>
<dbReference type="VEuPathDB" id="FungiDB:An09g04750"/>
<evidence type="ECO:0000256" key="1">
    <source>
        <dbReference type="SAM" id="MobiDB-lite"/>
    </source>
</evidence>
<feature type="region of interest" description="Disordered" evidence="1">
    <location>
        <begin position="197"/>
        <end position="238"/>
    </location>
</feature>
<reference evidence="2" key="2">
    <citation type="submission" date="2025-08" db="UniProtKB">
        <authorList>
            <consortium name="RefSeq"/>
        </authorList>
    </citation>
    <scope>IDENTIFICATION</scope>
</reference>
<protein>
    <submittedName>
        <fullName evidence="2">Uncharacterized protein</fullName>
    </submittedName>
</protein>